<dbReference type="GO" id="GO:0000287">
    <property type="term" value="F:magnesium ion binding"/>
    <property type="evidence" value="ECO:0007669"/>
    <property type="project" value="UniProtKB-UniRule"/>
</dbReference>
<keyword evidence="2 8" id="KW-0436">Ligase</keyword>
<feature type="binding site" evidence="8">
    <location>
        <begin position="11"/>
        <end position="17"/>
    </location>
    <ligand>
        <name>GTP</name>
        <dbReference type="ChEBI" id="CHEBI:37565"/>
    </ligand>
</feature>
<feature type="binding site" description="in other chain" evidence="8">
    <location>
        <position position="213"/>
    </location>
    <ligand>
        <name>IMP</name>
        <dbReference type="ChEBI" id="CHEBI:58053"/>
        <note>ligand shared between dimeric partners</note>
    </ligand>
</feature>
<feature type="binding site" evidence="8">
    <location>
        <position position="12"/>
    </location>
    <ligand>
        <name>Mg(2+)</name>
        <dbReference type="ChEBI" id="CHEBI:18420"/>
    </ligand>
</feature>
<dbReference type="OrthoDB" id="9807553at2"/>
<feature type="binding site" evidence="8">
    <location>
        <position position="39"/>
    </location>
    <ligand>
        <name>Mg(2+)</name>
        <dbReference type="ChEBI" id="CHEBI:18420"/>
    </ligand>
</feature>
<dbReference type="CDD" id="cd03108">
    <property type="entry name" value="AdSS"/>
    <property type="match status" value="1"/>
</dbReference>
<feature type="binding site" description="in other chain" evidence="8">
    <location>
        <position position="291"/>
    </location>
    <ligand>
        <name>IMP</name>
        <dbReference type="ChEBI" id="CHEBI:58053"/>
        <note>ligand shared between dimeric partners</note>
    </ligand>
</feature>
<dbReference type="AlphaFoldDB" id="A0A172T3A1"/>
<evidence type="ECO:0000256" key="5">
    <source>
        <dbReference type="ARBA" id="ARBA00022755"/>
    </source>
</evidence>
<keyword evidence="6 8" id="KW-0460">Magnesium</keyword>
<keyword evidence="8" id="KW-0963">Cytoplasm</keyword>
<dbReference type="FunFam" id="1.10.300.10:FF:000001">
    <property type="entry name" value="Adenylosuccinate synthetase"/>
    <property type="match status" value="1"/>
</dbReference>
<keyword evidence="3 8" id="KW-0479">Metal-binding</keyword>
<dbReference type="HAMAP" id="MF_00011">
    <property type="entry name" value="Adenylosucc_synth"/>
    <property type="match status" value="1"/>
</dbReference>
<evidence type="ECO:0000256" key="1">
    <source>
        <dbReference type="ARBA" id="ARBA00011738"/>
    </source>
</evidence>
<sequence length="405" mass="45653">MKVACYGLQWGDEGKGKVTTYLSKDFDYVVRYSGGSNAGHTVEYGEFKVVHHLVPSFDVRTKTKGYIANGVVVDLKVLNDEVEELKKIGFDISSRLKISSLAHIVLPVHKMLDEKLELSKGSKAVGTTKRGIGPAYADKVHRIGLRLVDLKEKELALEKLRFVSELYKNLYSIEWDDYDCIFEEYEKLKDKIVSPLEIRFELNNSNVLFEGTQGVLLDVDMGSYPYVTGTYCNVTGVETGLGYPIKIDKRIGVFKAYLTRVGEGPFPTELFGKEADELRKAGKEYGATTGRPRRCGWLDLPLLRYAIEISNCDEMIMTKADVLTGMEKIKVAVNYRTSEHGKVIDMPYDLDLISNVHAEYVEFDGWKSLDDKNFEKFVKFIESETGKKITYISTGALISDIVMVS</sequence>
<dbReference type="InterPro" id="IPR001114">
    <property type="entry name" value="Adenylosuccinate_synthetase"/>
</dbReference>
<reference evidence="11 12" key="1">
    <citation type="submission" date="2014-08" db="EMBL/GenBank/DDBJ databases">
        <title>Fervidobacterium pennivorans DYC genome.</title>
        <authorList>
            <person name="Wushke S."/>
        </authorList>
    </citation>
    <scope>NUCLEOTIDE SEQUENCE [LARGE SCALE GENOMIC DNA]</scope>
    <source>
        <strain evidence="11 12">DYC</strain>
    </source>
</reference>
<dbReference type="FunFam" id="3.90.170.10:FF:000001">
    <property type="entry name" value="Adenylosuccinate synthetase"/>
    <property type="match status" value="1"/>
</dbReference>
<keyword evidence="7 8" id="KW-0342">GTP-binding</keyword>
<dbReference type="SMART" id="SM00788">
    <property type="entry name" value="Adenylsucc_synt"/>
    <property type="match status" value="1"/>
</dbReference>
<feature type="binding site" evidence="8">
    <location>
        <position position="142"/>
    </location>
    <ligand>
        <name>IMP</name>
        <dbReference type="ChEBI" id="CHEBI:58053"/>
        <note>ligand shared between dimeric partners</note>
    </ligand>
</feature>
<comment type="catalytic activity">
    <reaction evidence="8 10">
        <text>IMP + L-aspartate + GTP = N(6)-(1,2-dicarboxyethyl)-AMP + GDP + phosphate + 2 H(+)</text>
        <dbReference type="Rhea" id="RHEA:15753"/>
        <dbReference type="ChEBI" id="CHEBI:15378"/>
        <dbReference type="ChEBI" id="CHEBI:29991"/>
        <dbReference type="ChEBI" id="CHEBI:37565"/>
        <dbReference type="ChEBI" id="CHEBI:43474"/>
        <dbReference type="ChEBI" id="CHEBI:57567"/>
        <dbReference type="ChEBI" id="CHEBI:58053"/>
        <dbReference type="ChEBI" id="CHEBI:58189"/>
        <dbReference type="EC" id="6.3.4.4"/>
    </reaction>
</comment>
<dbReference type="GO" id="GO:0004019">
    <property type="term" value="F:adenylosuccinate synthase activity"/>
    <property type="evidence" value="ECO:0007669"/>
    <property type="project" value="UniProtKB-UniRule"/>
</dbReference>
<comment type="subunit">
    <text evidence="1 8">Homodimer.</text>
</comment>
<dbReference type="GO" id="GO:0044208">
    <property type="term" value="P:'de novo' AMP biosynthetic process"/>
    <property type="evidence" value="ECO:0007669"/>
    <property type="project" value="UniProtKB-UniRule"/>
</dbReference>
<comment type="function">
    <text evidence="8">Plays an important role in the de novo pathway of purine nucleotide biosynthesis. Catalyzes the first committed step in the biosynthesis of AMP from IMP.</text>
</comment>
<dbReference type="PROSITE" id="PS00513">
    <property type="entry name" value="ADENYLOSUCCIN_SYN_2"/>
    <property type="match status" value="1"/>
</dbReference>
<dbReference type="Gene3D" id="3.40.440.10">
    <property type="entry name" value="Adenylosuccinate Synthetase, subunit A, domain 1"/>
    <property type="match status" value="1"/>
</dbReference>
<feature type="binding site" description="in other chain" evidence="8">
    <location>
        <position position="228"/>
    </location>
    <ligand>
        <name>IMP</name>
        <dbReference type="ChEBI" id="CHEBI:58053"/>
        <note>ligand shared between dimeric partners</note>
    </ligand>
</feature>
<dbReference type="GO" id="GO:0005525">
    <property type="term" value="F:GTP binding"/>
    <property type="evidence" value="ECO:0007669"/>
    <property type="project" value="UniProtKB-UniRule"/>
</dbReference>
<feature type="binding site" evidence="8">
    <location>
        <position position="293"/>
    </location>
    <ligand>
        <name>GTP</name>
        <dbReference type="ChEBI" id="CHEBI:37565"/>
    </ligand>
</feature>
<proteinExistence type="inferred from homology"/>
<name>A0A172T3A1_FERPE</name>
<dbReference type="GO" id="GO:0046040">
    <property type="term" value="P:IMP metabolic process"/>
    <property type="evidence" value="ECO:0007669"/>
    <property type="project" value="TreeGrafter"/>
</dbReference>
<feature type="binding site" evidence="8">
    <location>
        <begin position="287"/>
        <end position="293"/>
    </location>
    <ligand>
        <name>substrate</name>
    </ligand>
</feature>
<dbReference type="EMBL" id="CP011393">
    <property type="protein sequence ID" value="ANE41498.1"/>
    <property type="molecule type" value="Genomic_DNA"/>
</dbReference>
<dbReference type="NCBIfam" id="NF002223">
    <property type="entry name" value="PRK01117.1"/>
    <property type="match status" value="1"/>
</dbReference>
<dbReference type="Gene3D" id="3.90.170.10">
    <property type="entry name" value="Adenylosuccinate Synthetase, subunit A, domain 3"/>
    <property type="match status" value="1"/>
</dbReference>
<dbReference type="NCBIfam" id="NF010355">
    <property type="entry name" value="PRK13783.1"/>
    <property type="match status" value="1"/>
</dbReference>
<accession>A0A172T3A1</accession>
<comment type="subcellular location">
    <subcellularLocation>
        <location evidence="8">Cytoplasm</location>
    </subcellularLocation>
</comment>
<evidence type="ECO:0000256" key="7">
    <source>
        <dbReference type="ARBA" id="ARBA00023134"/>
    </source>
</evidence>
<dbReference type="InterPro" id="IPR018220">
    <property type="entry name" value="Adenylosuccin_syn_GTP-bd"/>
</dbReference>
<organism evidence="11 12">
    <name type="scientific">Fervidobacterium pennivorans</name>
    <dbReference type="NCBI Taxonomy" id="93466"/>
    <lineage>
        <taxon>Bacteria</taxon>
        <taxon>Thermotogati</taxon>
        <taxon>Thermotogota</taxon>
        <taxon>Thermotogae</taxon>
        <taxon>Thermotogales</taxon>
        <taxon>Fervidobacteriaceae</taxon>
        <taxon>Fervidobacterium</taxon>
    </lineage>
</organism>
<comment type="similarity">
    <text evidence="8 10">Belongs to the adenylosuccinate synthetase family.</text>
</comment>
<keyword evidence="5 8" id="KW-0658">Purine biosynthesis</keyword>
<dbReference type="InterPro" id="IPR033128">
    <property type="entry name" value="Adenylosuccin_syn_Lys_AS"/>
</dbReference>
<evidence type="ECO:0000256" key="9">
    <source>
        <dbReference type="PROSITE-ProRule" id="PRU10134"/>
    </source>
</evidence>
<dbReference type="PATRIC" id="fig|93466.3.peg.1193"/>
<evidence type="ECO:0000313" key="11">
    <source>
        <dbReference type="EMBL" id="ANE41498.1"/>
    </source>
</evidence>
<evidence type="ECO:0000256" key="8">
    <source>
        <dbReference type="HAMAP-Rule" id="MF_00011"/>
    </source>
</evidence>
<dbReference type="PROSITE" id="PS01266">
    <property type="entry name" value="ADENYLOSUCCIN_SYN_1"/>
    <property type="match status" value="1"/>
</dbReference>
<dbReference type="InterPro" id="IPR042111">
    <property type="entry name" value="Adenylosuccinate_synth_dom3"/>
</dbReference>
<dbReference type="GO" id="GO:0005737">
    <property type="term" value="C:cytoplasm"/>
    <property type="evidence" value="ECO:0007669"/>
    <property type="project" value="UniProtKB-SubCell"/>
</dbReference>
<feature type="binding site" description="in other chain" evidence="8">
    <location>
        <begin position="12"/>
        <end position="15"/>
    </location>
    <ligand>
        <name>IMP</name>
        <dbReference type="ChEBI" id="CHEBI:58053"/>
        <note>ligand shared between dimeric partners</note>
    </ligand>
</feature>
<dbReference type="PANTHER" id="PTHR11846:SF0">
    <property type="entry name" value="ADENYLOSUCCINATE SYNTHETASE"/>
    <property type="match status" value="1"/>
</dbReference>
<feature type="binding site" evidence="8">
    <location>
        <begin position="319"/>
        <end position="321"/>
    </location>
    <ligand>
        <name>GTP</name>
        <dbReference type="ChEBI" id="CHEBI:37565"/>
    </ligand>
</feature>
<dbReference type="PANTHER" id="PTHR11846">
    <property type="entry name" value="ADENYLOSUCCINATE SYNTHETASE"/>
    <property type="match status" value="1"/>
</dbReference>
<feature type="active site" description="Proton acceptor" evidence="8">
    <location>
        <position position="12"/>
    </location>
</feature>
<evidence type="ECO:0000256" key="10">
    <source>
        <dbReference type="RuleBase" id="RU000520"/>
    </source>
</evidence>
<protein>
    <recommendedName>
        <fullName evidence="8 10">Adenylosuccinate synthetase</fullName>
        <shortName evidence="8">AMPSase</shortName>
        <shortName evidence="8">AdSS</shortName>
        <ecNumber evidence="8 10">6.3.4.4</ecNumber>
    </recommendedName>
    <alternativeName>
        <fullName evidence="8">IMP--aspartate ligase</fullName>
    </alternativeName>
</protein>
<dbReference type="Proteomes" id="UP000077096">
    <property type="component" value="Chromosome"/>
</dbReference>
<dbReference type="InterPro" id="IPR042110">
    <property type="entry name" value="Adenylosuccinate_synth_dom2"/>
</dbReference>
<feature type="active site" evidence="9">
    <location>
        <position position="139"/>
    </location>
</feature>
<dbReference type="Gene3D" id="1.10.300.10">
    <property type="entry name" value="Adenylosuccinate Synthetase, subunit A, domain 2"/>
    <property type="match status" value="1"/>
</dbReference>
<dbReference type="KEGG" id="fng:JM64_05625"/>
<gene>
    <name evidence="8" type="primary">purA</name>
    <name evidence="11" type="ORF">JM64_05625</name>
</gene>
<evidence type="ECO:0000313" key="12">
    <source>
        <dbReference type="Proteomes" id="UP000077096"/>
    </source>
</evidence>
<keyword evidence="4 8" id="KW-0547">Nucleotide-binding</keyword>
<feature type="binding site" evidence="8">
    <location>
        <begin position="39"/>
        <end position="41"/>
    </location>
    <ligand>
        <name>GTP</name>
        <dbReference type="ChEBI" id="CHEBI:37565"/>
    </ligand>
</feature>
<feature type="active site" description="Proton donor" evidence="8">
    <location>
        <position position="40"/>
    </location>
</feature>
<evidence type="ECO:0000256" key="4">
    <source>
        <dbReference type="ARBA" id="ARBA00022741"/>
    </source>
</evidence>
<feature type="binding site" description="in other chain" evidence="8">
    <location>
        <position position="128"/>
    </location>
    <ligand>
        <name>IMP</name>
        <dbReference type="ChEBI" id="CHEBI:58053"/>
        <note>ligand shared between dimeric partners</note>
    </ligand>
</feature>
<feature type="binding site" description="in other chain" evidence="8">
    <location>
        <begin position="37"/>
        <end position="40"/>
    </location>
    <ligand>
        <name>IMP</name>
        <dbReference type="ChEBI" id="CHEBI:58053"/>
        <note>ligand shared between dimeric partners</note>
    </ligand>
</feature>
<dbReference type="EC" id="6.3.4.4" evidence="8 10"/>
<comment type="cofactor">
    <cofactor evidence="8">
        <name>Mg(2+)</name>
        <dbReference type="ChEBI" id="CHEBI:18420"/>
    </cofactor>
    <text evidence="8">Binds 1 Mg(2+) ion per subunit.</text>
</comment>
<feature type="binding site" evidence="8">
    <location>
        <begin position="393"/>
        <end position="395"/>
    </location>
    <ligand>
        <name>GTP</name>
        <dbReference type="ChEBI" id="CHEBI:37565"/>
    </ligand>
</feature>
<dbReference type="Pfam" id="PF00709">
    <property type="entry name" value="Adenylsucc_synt"/>
    <property type="match status" value="1"/>
</dbReference>
<evidence type="ECO:0000256" key="3">
    <source>
        <dbReference type="ARBA" id="ARBA00022723"/>
    </source>
</evidence>
<dbReference type="InterPro" id="IPR027417">
    <property type="entry name" value="P-loop_NTPase"/>
</dbReference>
<dbReference type="SUPFAM" id="SSF52540">
    <property type="entry name" value="P-loop containing nucleoside triphosphate hydrolases"/>
    <property type="match status" value="1"/>
</dbReference>
<dbReference type="UniPathway" id="UPA00075">
    <property type="reaction ID" value="UER00335"/>
</dbReference>
<dbReference type="InterPro" id="IPR042109">
    <property type="entry name" value="Adenylosuccinate_synth_dom1"/>
</dbReference>
<evidence type="ECO:0000256" key="6">
    <source>
        <dbReference type="ARBA" id="ARBA00022842"/>
    </source>
</evidence>
<comment type="pathway">
    <text evidence="8 10">Purine metabolism; AMP biosynthesis via de novo pathway; AMP from IMP: step 1/2.</text>
</comment>
<evidence type="ECO:0000256" key="2">
    <source>
        <dbReference type="ARBA" id="ARBA00022598"/>
    </source>
</evidence>